<keyword evidence="2" id="KW-1185">Reference proteome</keyword>
<comment type="caution">
    <text evidence="1">The sequence shown here is derived from an EMBL/GenBank/DDBJ whole genome shotgun (WGS) entry which is preliminary data.</text>
</comment>
<dbReference type="AlphaFoldDB" id="A0A6G0YFK3"/>
<accession>A0A6G0YFK3</accession>
<proteinExistence type="predicted"/>
<keyword evidence="1" id="KW-0808">Transferase</keyword>
<dbReference type="Proteomes" id="UP000478052">
    <property type="component" value="Unassembled WGS sequence"/>
</dbReference>
<evidence type="ECO:0000313" key="2">
    <source>
        <dbReference type="Proteomes" id="UP000478052"/>
    </source>
</evidence>
<dbReference type="OrthoDB" id="10050074at2759"/>
<gene>
    <name evidence="1" type="ORF">FWK35_00037050</name>
</gene>
<name>A0A6G0YFK3_APHCR</name>
<keyword evidence="1" id="KW-0548">Nucleotidyltransferase</keyword>
<dbReference type="GO" id="GO:0003964">
    <property type="term" value="F:RNA-directed DNA polymerase activity"/>
    <property type="evidence" value="ECO:0007669"/>
    <property type="project" value="UniProtKB-KW"/>
</dbReference>
<dbReference type="EMBL" id="VUJU01004340">
    <property type="protein sequence ID" value="KAF0754698.1"/>
    <property type="molecule type" value="Genomic_DNA"/>
</dbReference>
<evidence type="ECO:0000313" key="1">
    <source>
        <dbReference type="EMBL" id="KAF0754698.1"/>
    </source>
</evidence>
<sequence length="90" mass="10849">MPAVFGRQPHPQKLKKIQTLQNKFLRISLKASWFMRNQQIHNDTGIPLISIWIKTQFKNFHAKLKELDRLPNRKQNQNRWLKPRLPQDIP</sequence>
<protein>
    <submittedName>
        <fullName evidence="1">Reverse transcriptase domain-containing protein</fullName>
    </submittedName>
</protein>
<keyword evidence="1" id="KW-0695">RNA-directed DNA polymerase</keyword>
<reference evidence="1 2" key="1">
    <citation type="submission" date="2019-08" db="EMBL/GenBank/DDBJ databases">
        <title>Whole genome of Aphis craccivora.</title>
        <authorList>
            <person name="Voronova N.V."/>
            <person name="Shulinski R.S."/>
            <person name="Bandarenka Y.V."/>
            <person name="Zhorov D.G."/>
            <person name="Warner D."/>
        </authorList>
    </citation>
    <scope>NUCLEOTIDE SEQUENCE [LARGE SCALE GENOMIC DNA]</scope>
    <source>
        <strain evidence="1">180601</strain>
        <tissue evidence="1">Whole Body</tissue>
    </source>
</reference>
<organism evidence="1 2">
    <name type="scientific">Aphis craccivora</name>
    <name type="common">Cowpea aphid</name>
    <dbReference type="NCBI Taxonomy" id="307492"/>
    <lineage>
        <taxon>Eukaryota</taxon>
        <taxon>Metazoa</taxon>
        <taxon>Ecdysozoa</taxon>
        <taxon>Arthropoda</taxon>
        <taxon>Hexapoda</taxon>
        <taxon>Insecta</taxon>
        <taxon>Pterygota</taxon>
        <taxon>Neoptera</taxon>
        <taxon>Paraneoptera</taxon>
        <taxon>Hemiptera</taxon>
        <taxon>Sternorrhyncha</taxon>
        <taxon>Aphidomorpha</taxon>
        <taxon>Aphidoidea</taxon>
        <taxon>Aphididae</taxon>
        <taxon>Aphidini</taxon>
        <taxon>Aphis</taxon>
        <taxon>Aphis</taxon>
    </lineage>
</organism>